<accession>A0A6M3L805</accession>
<name>A0A6M3L805_9ZZZZ</name>
<protein>
    <submittedName>
        <fullName evidence="2">Uncharacterized protein</fullName>
    </submittedName>
</protein>
<dbReference type="AlphaFoldDB" id="A0A6M3L805"/>
<organism evidence="2">
    <name type="scientific">viral metagenome</name>
    <dbReference type="NCBI Taxonomy" id="1070528"/>
    <lineage>
        <taxon>unclassified sequences</taxon>
        <taxon>metagenomes</taxon>
        <taxon>organismal metagenomes</taxon>
    </lineage>
</organism>
<dbReference type="EMBL" id="MT142237">
    <property type="protein sequence ID" value="QJA76679.1"/>
    <property type="molecule type" value="Genomic_DNA"/>
</dbReference>
<proteinExistence type="predicted"/>
<reference evidence="2" key="1">
    <citation type="submission" date="2020-03" db="EMBL/GenBank/DDBJ databases">
        <title>The deep terrestrial virosphere.</title>
        <authorList>
            <person name="Holmfeldt K."/>
            <person name="Nilsson E."/>
            <person name="Simone D."/>
            <person name="Lopez-Fernandez M."/>
            <person name="Wu X."/>
            <person name="de Brujin I."/>
            <person name="Lundin D."/>
            <person name="Andersson A."/>
            <person name="Bertilsson S."/>
            <person name="Dopson M."/>
        </authorList>
    </citation>
    <scope>NUCLEOTIDE SEQUENCE</scope>
    <source>
        <strain evidence="1">MM415A01465</strain>
        <strain evidence="2">MM415B02366</strain>
    </source>
</reference>
<dbReference type="EMBL" id="MT142917">
    <property type="protein sequence ID" value="QJA90499.1"/>
    <property type="molecule type" value="Genomic_DNA"/>
</dbReference>
<sequence length="282" mass="32142">MAMYEKLASIDVIGPAAEFMDAHGFGLVENGKIAPMNPWHHKIQTPWINAVAAPDRDCGRWLGVYFPVYGFIPRHCYHCFKIVVKPNTLDDLFKLHELQVKMGLPAKCGVERRPHGTHRGVYMGFWYCPRNEGLEGARKLHRTISLRVKDKLGIQTSVILKRACTEFEDSHGPSENWEYPEKLHLFEDLLDATWVMPYPPREERVEPTVLQVYIKRVWIDHGIRNRDLSAKDYIDSMRSFGITDTTFYHDNKVEIKTPPAFKAINMGGGSGAESVISGLSSD</sequence>
<evidence type="ECO:0000313" key="2">
    <source>
        <dbReference type="EMBL" id="QJA90499.1"/>
    </source>
</evidence>
<evidence type="ECO:0000313" key="1">
    <source>
        <dbReference type="EMBL" id="QJA76679.1"/>
    </source>
</evidence>
<gene>
    <name evidence="1" type="ORF">MM415A01465_0006</name>
    <name evidence="2" type="ORF">MM415B02366_0005</name>
</gene>